<dbReference type="SUPFAM" id="SSF57903">
    <property type="entry name" value="FYVE/PHD zinc finger"/>
    <property type="match status" value="2"/>
</dbReference>
<dbReference type="Gene3D" id="2.30.30.1150">
    <property type="match status" value="1"/>
</dbReference>
<dbReference type="PANTHER" id="PTHR47636:SF1">
    <property type="entry name" value="TRANSCRIPTIONAL REGULATORY PROTEIN RCO1"/>
    <property type="match status" value="1"/>
</dbReference>
<dbReference type="Pfam" id="PF00628">
    <property type="entry name" value="PHD"/>
    <property type="match status" value="1"/>
</dbReference>
<evidence type="ECO:0000256" key="2">
    <source>
        <dbReference type="ARBA" id="ARBA00022771"/>
    </source>
</evidence>
<evidence type="ECO:0000256" key="4">
    <source>
        <dbReference type="PROSITE-ProRule" id="PRU00146"/>
    </source>
</evidence>
<dbReference type="EMBL" id="GL996506">
    <property type="protein sequence ID" value="EGW30170.1"/>
    <property type="molecule type" value="Genomic_DNA"/>
</dbReference>
<evidence type="ECO:0000259" key="6">
    <source>
        <dbReference type="PROSITE" id="PS50016"/>
    </source>
</evidence>
<feature type="region of interest" description="Disordered" evidence="5">
    <location>
        <begin position="289"/>
        <end position="311"/>
    </location>
</feature>
<feature type="domain" description="PHD-type" evidence="6">
    <location>
        <begin position="195"/>
        <end position="242"/>
    </location>
</feature>
<evidence type="ECO:0000313" key="8">
    <source>
        <dbReference type="Proteomes" id="UP000000709"/>
    </source>
</evidence>
<dbReference type="PROSITE" id="PS50016">
    <property type="entry name" value="ZF_PHD_2"/>
    <property type="match status" value="1"/>
</dbReference>
<sequence>MPTVPQLKPSPDIKENGNDTTSQEAVSGIVYRNGKKVFIEPTLAEPTPIYTGLSLESYPSAKIKKESQWPKFKRNKSSTTSRESSVAPEQEVDSEVERIYKEKLATKLAEDLTEESQIRDSDKRVLPMRTAKLKLTLKTPKTKGKRPASSSSPVRSSKRIKVISPKKSSTNLSVPNLPATSSDPAAANEETKDNDDFCSSCGNPGIFICCENCPKSFHFTCCDPPIEQPPEDDWFCRECIAKLHPEKIKTYNDIGVFGQLLNQLEVKNPKVFQLPKHLREDTFIGVTTGDNGDYSDDTTKPDVPSSKNSQDVDIESSLYDKAGNPYLCHKCGESGMNNRTLMHCDYCPLIYHIDCLNDPICGPKTIGNKWRCPNHIEDLLPPGYAKLRQFKDCQVVDSSLHKSFLKMAAMSNILIKLEDQPYLKQEVAPPNLEEYLQFQQEDFNNKILKNWGDDMDAIHPQYQVPSYFQKTIATPEGVTAKTSSKLAKMFTLTKPGTSSSFIYRVPEKSIVLDFISKTKKQDIIENVSQYTAQSRLETNPEELELVENLNQLKSINFTELLKAVDIASEDVDTELSLKEIKELRSIKKLMEAKGEEALMKFLQS</sequence>
<dbReference type="CDD" id="cd15535">
    <property type="entry name" value="PHD1_Rco1"/>
    <property type="match status" value="1"/>
</dbReference>
<dbReference type="OMA" id="CCDPPIE"/>
<feature type="region of interest" description="Disordered" evidence="5">
    <location>
        <begin position="63"/>
        <end position="94"/>
    </location>
</feature>
<dbReference type="SMART" id="SM00249">
    <property type="entry name" value="PHD"/>
    <property type="match status" value="2"/>
</dbReference>
<dbReference type="KEGG" id="spaa:SPAPADRAFT_144654"/>
<dbReference type="InterPro" id="IPR001965">
    <property type="entry name" value="Znf_PHD"/>
</dbReference>
<dbReference type="GO" id="GO:0008270">
    <property type="term" value="F:zinc ion binding"/>
    <property type="evidence" value="ECO:0007669"/>
    <property type="project" value="UniProtKB-KW"/>
</dbReference>
<accession>G3AVF1</accession>
<dbReference type="PROSITE" id="PS01359">
    <property type="entry name" value="ZF_PHD_1"/>
    <property type="match status" value="1"/>
</dbReference>
<protein>
    <recommendedName>
        <fullName evidence="6">PHD-type domain-containing protein</fullName>
    </recommendedName>
</protein>
<dbReference type="InterPro" id="IPR019786">
    <property type="entry name" value="Zinc_finger_PHD-type_CS"/>
</dbReference>
<dbReference type="InterPro" id="IPR013083">
    <property type="entry name" value="Znf_RING/FYVE/PHD"/>
</dbReference>
<dbReference type="GO" id="GO:0006357">
    <property type="term" value="P:regulation of transcription by RNA polymerase II"/>
    <property type="evidence" value="ECO:0007669"/>
    <property type="project" value="TreeGrafter"/>
</dbReference>
<dbReference type="FunCoup" id="G3AVF1">
    <property type="interactions" value="242"/>
</dbReference>
<feature type="region of interest" description="Disordered" evidence="5">
    <location>
        <begin position="112"/>
        <end position="189"/>
    </location>
</feature>
<dbReference type="eggNOG" id="KOG4299">
    <property type="taxonomic scope" value="Eukaryota"/>
</dbReference>
<evidence type="ECO:0000256" key="1">
    <source>
        <dbReference type="ARBA" id="ARBA00022723"/>
    </source>
</evidence>
<dbReference type="HOGENOM" id="CLU_020803_0_0_1"/>
<dbReference type="AlphaFoldDB" id="G3AVF1"/>
<name>G3AVF1_SPAPN</name>
<dbReference type="CDD" id="cd15534">
    <property type="entry name" value="PHD2_PHF12_Rco1"/>
    <property type="match status" value="1"/>
</dbReference>
<dbReference type="PANTHER" id="PTHR47636">
    <property type="entry name" value="TRANSCRIPTIONAL REGULATORY PROTEIN RCO1"/>
    <property type="match status" value="1"/>
</dbReference>
<dbReference type="InterPro" id="IPR011011">
    <property type="entry name" value="Znf_FYVE_PHD"/>
</dbReference>
<keyword evidence="1" id="KW-0479">Metal-binding</keyword>
<dbReference type="STRING" id="619300.G3AVF1"/>
<keyword evidence="3" id="KW-0862">Zinc</keyword>
<dbReference type="Gene3D" id="3.30.40.10">
    <property type="entry name" value="Zinc/RING finger domain, C3HC4 (zinc finger)"/>
    <property type="match status" value="1"/>
</dbReference>
<feature type="compositionally biased region" description="Polar residues" evidence="5">
    <location>
        <begin position="166"/>
        <end position="183"/>
    </location>
</feature>
<dbReference type="OrthoDB" id="5876363at2759"/>
<dbReference type="GO" id="GO:0032221">
    <property type="term" value="C:Rpd3S complex"/>
    <property type="evidence" value="ECO:0007669"/>
    <property type="project" value="TreeGrafter"/>
</dbReference>
<dbReference type="InParanoid" id="G3AVF1"/>
<dbReference type="GeneID" id="18870652"/>
<reference evidence="7 8" key="1">
    <citation type="journal article" date="2011" name="Proc. Natl. Acad. Sci. U.S.A.">
        <title>Comparative genomics of xylose-fermenting fungi for enhanced biofuel production.</title>
        <authorList>
            <person name="Wohlbach D.J."/>
            <person name="Kuo A."/>
            <person name="Sato T.K."/>
            <person name="Potts K.M."/>
            <person name="Salamov A.A."/>
            <person name="LaButti K.M."/>
            <person name="Sun H."/>
            <person name="Clum A."/>
            <person name="Pangilinan J.L."/>
            <person name="Lindquist E.A."/>
            <person name="Lucas S."/>
            <person name="Lapidus A."/>
            <person name="Jin M."/>
            <person name="Gunawan C."/>
            <person name="Balan V."/>
            <person name="Dale B.E."/>
            <person name="Jeffries T.W."/>
            <person name="Zinkel R."/>
            <person name="Barry K.W."/>
            <person name="Grigoriev I.V."/>
            <person name="Gasch A.P."/>
        </authorList>
    </citation>
    <scope>NUCLEOTIDE SEQUENCE [LARGE SCALE GENOMIC DNA]</scope>
    <source>
        <strain evidence="8">NRRL Y-27907 / 11-Y1</strain>
    </source>
</reference>
<organism evidence="8">
    <name type="scientific">Spathaspora passalidarum (strain NRRL Y-27907 / 11-Y1)</name>
    <dbReference type="NCBI Taxonomy" id="619300"/>
    <lineage>
        <taxon>Eukaryota</taxon>
        <taxon>Fungi</taxon>
        <taxon>Dikarya</taxon>
        <taxon>Ascomycota</taxon>
        <taxon>Saccharomycotina</taxon>
        <taxon>Pichiomycetes</taxon>
        <taxon>Debaryomycetaceae</taxon>
        <taxon>Spathaspora</taxon>
    </lineage>
</organism>
<dbReference type="InterPro" id="IPR019787">
    <property type="entry name" value="Znf_PHD-finger"/>
</dbReference>
<evidence type="ECO:0000313" key="7">
    <source>
        <dbReference type="EMBL" id="EGW30170.1"/>
    </source>
</evidence>
<evidence type="ECO:0000256" key="3">
    <source>
        <dbReference type="ARBA" id="ARBA00022833"/>
    </source>
</evidence>
<gene>
    <name evidence="7" type="ORF">SPAPADRAFT_144654</name>
</gene>
<keyword evidence="8" id="KW-1185">Reference proteome</keyword>
<feature type="compositionally biased region" description="Basic and acidic residues" evidence="5">
    <location>
        <begin position="112"/>
        <end position="125"/>
    </location>
</feature>
<keyword evidence="2 4" id="KW-0863">Zinc-finger</keyword>
<evidence type="ECO:0000256" key="5">
    <source>
        <dbReference type="SAM" id="MobiDB-lite"/>
    </source>
</evidence>
<dbReference type="InterPro" id="IPR052819">
    <property type="entry name" value="Chromatin_regulatory_protein"/>
</dbReference>
<proteinExistence type="predicted"/>
<feature type="region of interest" description="Disordered" evidence="5">
    <location>
        <begin position="1"/>
        <end position="26"/>
    </location>
</feature>
<dbReference type="Proteomes" id="UP000000709">
    <property type="component" value="Unassembled WGS sequence"/>
</dbReference>
<dbReference type="RefSeq" id="XP_007377936.1">
    <property type="nucleotide sequence ID" value="XM_007377874.1"/>
</dbReference>